<gene>
    <name evidence="3" type="ORF">S12H4_62272</name>
</gene>
<comment type="cofactor">
    <cofactor evidence="1">
        <name>[4Fe-4S] cluster</name>
        <dbReference type="ChEBI" id="CHEBI:49883"/>
    </cofactor>
</comment>
<dbReference type="SUPFAM" id="SSF102114">
    <property type="entry name" value="Radical SAM enzymes"/>
    <property type="match status" value="1"/>
</dbReference>
<sequence length="88" mass="10327">QWIKEDITKISIRLFDSILNYLVSGMYSVCYMGNNCCQYFVVEYDGNIYSCDFYVRDSLLLGNVKTHNWIDLLNSEAYHTFGVQKAQF</sequence>
<dbReference type="EMBL" id="BARW01041697">
    <property type="protein sequence ID" value="GAJ17489.1"/>
    <property type="molecule type" value="Genomic_DNA"/>
</dbReference>
<dbReference type="InterPro" id="IPR023867">
    <property type="entry name" value="Sulphatase_maturase_rSAM"/>
</dbReference>
<reference evidence="3" key="1">
    <citation type="journal article" date="2014" name="Front. Microbiol.">
        <title>High frequency of phylogenetically diverse reductive dehalogenase-homologous genes in deep subseafloor sedimentary metagenomes.</title>
        <authorList>
            <person name="Kawai M."/>
            <person name="Futagami T."/>
            <person name="Toyoda A."/>
            <person name="Takaki Y."/>
            <person name="Nishi S."/>
            <person name="Hori S."/>
            <person name="Arai W."/>
            <person name="Tsubouchi T."/>
            <person name="Morono Y."/>
            <person name="Uchiyama I."/>
            <person name="Ito T."/>
            <person name="Fujiyama A."/>
            <person name="Inagaki F."/>
            <person name="Takami H."/>
        </authorList>
    </citation>
    <scope>NUCLEOTIDE SEQUENCE</scope>
    <source>
        <strain evidence="3">Expedition CK06-06</strain>
    </source>
</reference>
<evidence type="ECO:0000313" key="3">
    <source>
        <dbReference type="EMBL" id="GAJ17489.1"/>
    </source>
</evidence>
<accession>X1UJ15</accession>
<evidence type="ECO:0000259" key="2">
    <source>
        <dbReference type="Pfam" id="PF13186"/>
    </source>
</evidence>
<dbReference type="PANTHER" id="PTHR43273">
    <property type="entry name" value="ANAEROBIC SULFATASE-MATURATING ENZYME HOMOLOG ASLB-RELATED"/>
    <property type="match status" value="1"/>
</dbReference>
<dbReference type="InterPro" id="IPR013785">
    <property type="entry name" value="Aldolase_TIM"/>
</dbReference>
<dbReference type="Gene3D" id="3.20.20.70">
    <property type="entry name" value="Aldolase class I"/>
    <property type="match status" value="1"/>
</dbReference>
<dbReference type="InterPro" id="IPR058240">
    <property type="entry name" value="rSAM_sf"/>
</dbReference>
<dbReference type="InterPro" id="IPR023885">
    <property type="entry name" value="4Fe4S-binding_SPASM_dom"/>
</dbReference>
<protein>
    <recommendedName>
        <fullName evidence="2">4Fe4S-binding SPASM domain-containing protein</fullName>
    </recommendedName>
</protein>
<dbReference type="AlphaFoldDB" id="X1UJ15"/>
<evidence type="ECO:0000256" key="1">
    <source>
        <dbReference type="ARBA" id="ARBA00001966"/>
    </source>
</evidence>
<dbReference type="PANTHER" id="PTHR43273:SF3">
    <property type="entry name" value="ANAEROBIC SULFATASE-MATURATING ENZYME HOMOLOG ASLB-RELATED"/>
    <property type="match status" value="1"/>
</dbReference>
<dbReference type="NCBIfam" id="TIGR04085">
    <property type="entry name" value="rSAM_more_4Fe4S"/>
    <property type="match status" value="1"/>
</dbReference>
<dbReference type="GO" id="GO:0016491">
    <property type="term" value="F:oxidoreductase activity"/>
    <property type="evidence" value="ECO:0007669"/>
    <property type="project" value="InterPro"/>
</dbReference>
<feature type="domain" description="4Fe4S-binding SPASM" evidence="2">
    <location>
        <begin position="37"/>
        <end position="82"/>
    </location>
</feature>
<feature type="non-terminal residue" evidence="3">
    <location>
        <position position="88"/>
    </location>
</feature>
<organism evidence="3">
    <name type="scientific">marine sediment metagenome</name>
    <dbReference type="NCBI Taxonomy" id="412755"/>
    <lineage>
        <taxon>unclassified sequences</taxon>
        <taxon>metagenomes</taxon>
        <taxon>ecological metagenomes</taxon>
    </lineage>
</organism>
<comment type="caution">
    <text evidence="3">The sequence shown here is derived from an EMBL/GenBank/DDBJ whole genome shotgun (WGS) entry which is preliminary data.</text>
</comment>
<name>X1UJ15_9ZZZZ</name>
<proteinExistence type="predicted"/>
<dbReference type="Pfam" id="PF13186">
    <property type="entry name" value="SPASM"/>
    <property type="match status" value="1"/>
</dbReference>
<feature type="non-terminal residue" evidence="3">
    <location>
        <position position="1"/>
    </location>
</feature>